<dbReference type="PANTHER" id="PTHR10746">
    <property type="entry name" value="50S RIBOSOMAL PROTEIN L4"/>
    <property type="match status" value="1"/>
</dbReference>
<accession>J7R1U9</accession>
<dbReference type="GO" id="GO:0003735">
    <property type="term" value="F:structural constituent of ribosome"/>
    <property type="evidence" value="ECO:0007669"/>
    <property type="project" value="EnsemblFungi"/>
</dbReference>
<dbReference type="Gene3D" id="3.40.1370.10">
    <property type="match status" value="1"/>
</dbReference>
<sequence>MMPYKPGNSLLSRCVRFQSTGGRTAQQVLPNFALPPRYALVSLRAFPSLEPISCIPIPTPVLNAPLRRDILWRAVVYENNNRRVGSSNPPGRSENGYSRHKIRPQKGTGHARTGDANSPTRHTGDRALARSAPNDYTTDLPRKIYALAFNCALSQQYKKGNIYVIGGSNAEKVIELPDMDKIDIVETSSSDSTVNYIGGVFEKFLKENNFEGKRLLFVTNEPRENLIRYTDRFKKKVDIATSEAVEVNDILKASKVFIEVDALKYLAEKYSQSPSNIQILQESQ</sequence>
<evidence type="ECO:0000256" key="3">
    <source>
        <dbReference type="ARBA" id="ARBA00023274"/>
    </source>
</evidence>
<gene>
    <name evidence="6" type="primary">KNAG0B03480</name>
    <name evidence="6" type="ordered locus">KNAG_0B03480</name>
</gene>
<dbReference type="GeneID" id="34524440"/>
<dbReference type="InterPro" id="IPR013005">
    <property type="entry name" value="Ribosomal_uL4-like"/>
</dbReference>
<dbReference type="STRING" id="1071383.J7R1U9"/>
<proteinExistence type="inferred from homology"/>
<organism evidence="6 7">
    <name type="scientific">Huiozyma naganishii (strain ATCC MYA-139 / BCRC 22969 / CBS 8797 / KCTC 17520 / NBRC 10181 / NCYC 3082 / Yp74L-3)</name>
    <name type="common">Yeast</name>
    <name type="synonym">Kazachstania naganishii</name>
    <dbReference type="NCBI Taxonomy" id="1071383"/>
    <lineage>
        <taxon>Eukaryota</taxon>
        <taxon>Fungi</taxon>
        <taxon>Dikarya</taxon>
        <taxon>Ascomycota</taxon>
        <taxon>Saccharomycotina</taxon>
        <taxon>Saccharomycetes</taxon>
        <taxon>Saccharomycetales</taxon>
        <taxon>Saccharomycetaceae</taxon>
        <taxon>Huiozyma</taxon>
    </lineage>
</organism>
<evidence type="ECO:0000256" key="5">
    <source>
        <dbReference type="SAM" id="MobiDB-lite"/>
    </source>
</evidence>
<dbReference type="EMBL" id="HE978315">
    <property type="protein sequence ID" value="CCK68790.1"/>
    <property type="molecule type" value="Genomic_DNA"/>
</dbReference>
<evidence type="ECO:0000256" key="2">
    <source>
        <dbReference type="ARBA" id="ARBA00022980"/>
    </source>
</evidence>
<dbReference type="Pfam" id="PF00573">
    <property type="entry name" value="Ribosomal_L4"/>
    <property type="match status" value="1"/>
</dbReference>
<dbReference type="InterPro" id="IPR023574">
    <property type="entry name" value="Ribosomal_uL4_dom_sf"/>
</dbReference>
<evidence type="ECO:0000313" key="6">
    <source>
        <dbReference type="EMBL" id="CCK68790.1"/>
    </source>
</evidence>
<evidence type="ECO:0000256" key="1">
    <source>
        <dbReference type="ARBA" id="ARBA00010528"/>
    </source>
</evidence>
<keyword evidence="7" id="KW-1185">Reference proteome</keyword>
<dbReference type="GO" id="GO:0005762">
    <property type="term" value="C:mitochondrial large ribosomal subunit"/>
    <property type="evidence" value="ECO:0007669"/>
    <property type="project" value="EnsemblFungi"/>
</dbReference>
<name>J7R1U9_HUIN7</name>
<dbReference type="PANTHER" id="PTHR10746:SF6">
    <property type="entry name" value="LARGE RIBOSOMAL SUBUNIT PROTEIN UL4M"/>
    <property type="match status" value="1"/>
</dbReference>
<dbReference type="KEGG" id="kng:KNAG_0B03480"/>
<dbReference type="RefSeq" id="XP_022463036.1">
    <property type="nucleotide sequence ID" value="XM_022611647.1"/>
</dbReference>
<keyword evidence="2" id="KW-0689">Ribosomal protein</keyword>
<dbReference type="Proteomes" id="UP000006310">
    <property type="component" value="Chromosome 2"/>
</dbReference>
<feature type="compositionally biased region" description="Polar residues" evidence="5">
    <location>
        <begin position="81"/>
        <end position="90"/>
    </location>
</feature>
<dbReference type="eggNOG" id="KOG1624">
    <property type="taxonomic scope" value="Eukaryota"/>
</dbReference>
<reference evidence="6 7" key="1">
    <citation type="journal article" date="2011" name="Proc. Natl. Acad. Sci. U.S.A.">
        <title>Evolutionary erosion of yeast sex chromosomes by mating-type switching accidents.</title>
        <authorList>
            <person name="Gordon J.L."/>
            <person name="Armisen D."/>
            <person name="Proux-Wera E."/>
            <person name="Oheigeartaigh S.S."/>
            <person name="Byrne K.P."/>
            <person name="Wolfe K.H."/>
        </authorList>
    </citation>
    <scope>NUCLEOTIDE SEQUENCE [LARGE SCALE GENOMIC DNA]</scope>
    <source>
        <strain evidence="7">ATCC MYA-139 / BCRC 22969 / CBS 8797 / CCRC 22969 / KCTC 17520 / NBRC 10181 / NCYC 3082</strain>
    </source>
</reference>
<evidence type="ECO:0000256" key="4">
    <source>
        <dbReference type="ARBA" id="ARBA00040565"/>
    </source>
</evidence>
<dbReference type="OMA" id="KTFGPHP"/>
<protein>
    <recommendedName>
        <fullName evidence="4">Large ribosomal subunit protein uL4m</fullName>
    </recommendedName>
</protein>
<dbReference type="HOGENOM" id="CLU_041575_4_2_1"/>
<dbReference type="InterPro" id="IPR002136">
    <property type="entry name" value="Ribosomal_uL4"/>
</dbReference>
<feature type="region of interest" description="Disordered" evidence="5">
    <location>
        <begin position="81"/>
        <end position="134"/>
    </location>
</feature>
<reference evidence="7" key="2">
    <citation type="submission" date="2012-08" db="EMBL/GenBank/DDBJ databases">
        <title>Genome sequence of Kazachstania naganishii.</title>
        <authorList>
            <person name="Gordon J.L."/>
            <person name="Armisen D."/>
            <person name="Proux-Wera E."/>
            <person name="OhEigeartaigh S.S."/>
            <person name="Byrne K.P."/>
            <person name="Wolfe K.H."/>
        </authorList>
    </citation>
    <scope>NUCLEOTIDE SEQUENCE [LARGE SCALE GENOMIC DNA]</scope>
    <source>
        <strain evidence="7">ATCC MYA-139 / BCRC 22969 / CBS 8797 / CCRC 22969 / KCTC 17520 / NBRC 10181 / NCYC 3082</strain>
    </source>
</reference>
<dbReference type="OrthoDB" id="275876at2759"/>
<dbReference type="SUPFAM" id="SSF52166">
    <property type="entry name" value="Ribosomal protein L4"/>
    <property type="match status" value="1"/>
</dbReference>
<dbReference type="AlphaFoldDB" id="J7R1U9"/>
<keyword evidence="3" id="KW-0687">Ribonucleoprotein</keyword>
<dbReference type="GO" id="GO:0006412">
    <property type="term" value="P:translation"/>
    <property type="evidence" value="ECO:0007669"/>
    <property type="project" value="InterPro"/>
</dbReference>
<comment type="similarity">
    <text evidence="1">Belongs to the universal ribosomal protein uL4 family.</text>
</comment>
<evidence type="ECO:0000313" key="7">
    <source>
        <dbReference type="Proteomes" id="UP000006310"/>
    </source>
</evidence>